<evidence type="ECO:0000256" key="9">
    <source>
        <dbReference type="ARBA" id="ARBA00060832"/>
    </source>
</evidence>
<dbReference type="CDD" id="cd05117">
    <property type="entry name" value="STKc_CAMK"/>
    <property type="match status" value="1"/>
</dbReference>
<dbReference type="SMART" id="SM00240">
    <property type="entry name" value="FHA"/>
    <property type="match status" value="1"/>
</dbReference>
<organism evidence="14 15">
    <name type="scientific">Dictyostelium purpureum</name>
    <name type="common">Slime mold</name>
    <dbReference type="NCBI Taxonomy" id="5786"/>
    <lineage>
        <taxon>Eukaryota</taxon>
        <taxon>Amoebozoa</taxon>
        <taxon>Evosea</taxon>
        <taxon>Eumycetozoa</taxon>
        <taxon>Dictyostelia</taxon>
        <taxon>Dictyosteliales</taxon>
        <taxon>Dictyosteliaceae</taxon>
        <taxon>Dictyostelium</taxon>
    </lineage>
</organism>
<comment type="catalytic activity">
    <reaction evidence="8">
        <text>L-seryl-[protein] + ATP = O-phospho-L-seryl-[protein] + ADP + H(+)</text>
        <dbReference type="Rhea" id="RHEA:17989"/>
        <dbReference type="Rhea" id="RHEA-COMP:9863"/>
        <dbReference type="Rhea" id="RHEA-COMP:11604"/>
        <dbReference type="ChEBI" id="CHEBI:15378"/>
        <dbReference type="ChEBI" id="CHEBI:29999"/>
        <dbReference type="ChEBI" id="CHEBI:30616"/>
        <dbReference type="ChEBI" id="CHEBI:83421"/>
        <dbReference type="ChEBI" id="CHEBI:456216"/>
        <dbReference type="EC" id="2.7.11.1"/>
    </reaction>
</comment>
<dbReference type="AlphaFoldDB" id="F0ZYH6"/>
<feature type="compositionally biased region" description="Acidic residues" evidence="11">
    <location>
        <begin position="58"/>
        <end position="71"/>
    </location>
</feature>
<keyword evidence="5" id="KW-0418">Kinase</keyword>
<evidence type="ECO:0000256" key="3">
    <source>
        <dbReference type="ARBA" id="ARBA00022679"/>
    </source>
</evidence>
<dbReference type="SMART" id="SM00220">
    <property type="entry name" value="S_TKc"/>
    <property type="match status" value="1"/>
</dbReference>
<dbReference type="InParanoid" id="F0ZYH6"/>
<evidence type="ECO:0000256" key="8">
    <source>
        <dbReference type="ARBA" id="ARBA00048679"/>
    </source>
</evidence>
<dbReference type="VEuPathDB" id="AmoebaDB:DICPUDRAFT_157188"/>
<dbReference type="PROSITE" id="PS00107">
    <property type="entry name" value="PROTEIN_KINASE_ATP"/>
    <property type="match status" value="1"/>
</dbReference>
<dbReference type="PROSITE" id="PS00108">
    <property type="entry name" value="PROTEIN_KINASE_ST"/>
    <property type="match status" value="1"/>
</dbReference>
<evidence type="ECO:0000256" key="5">
    <source>
        <dbReference type="ARBA" id="ARBA00022777"/>
    </source>
</evidence>
<feature type="region of interest" description="Disordered" evidence="11">
    <location>
        <begin position="531"/>
        <end position="577"/>
    </location>
</feature>
<accession>F0ZYH6</accession>
<comment type="similarity">
    <text evidence="9">Belongs to the protein kinase superfamily. CAMK Ser/Thr protein kinase family. CHK2 subfamily.</text>
</comment>
<evidence type="ECO:0000256" key="11">
    <source>
        <dbReference type="SAM" id="MobiDB-lite"/>
    </source>
</evidence>
<dbReference type="RefSeq" id="XP_003292475.1">
    <property type="nucleotide sequence ID" value="XM_003292427.1"/>
</dbReference>
<dbReference type="FunFam" id="2.60.200.20:FF:000122">
    <property type="entry name" value="Probable serine/threonine-protein kinase fhkC"/>
    <property type="match status" value="1"/>
</dbReference>
<keyword evidence="6 10" id="KW-0067">ATP-binding</keyword>
<dbReference type="InterPro" id="IPR000253">
    <property type="entry name" value="FHA_dom"/>
</dbReference>
<gene>
    <name evidence="14" type="ORF">DICPUDRAFT_157188</name>
</gene>
<dbReference type="GO" id="GO:0004674">
    <property type="term" value="F:protein serine/threonine kinase activity"/>
    <property type="evidence" value="ECO:0000318"/>
    <property type="project" value="GO_Central"/>
</dbReference>
<dbReference type="CDD" id="cd22690">
    <property type="entry name" value="FHA_RAD53-like_rpt2"/>
    <property type="match status" value="1"/>
</dbReference>
<evidence type="ECO:0000313" key="15">
    <source>
        <dbReference type="Proteomes" id="UP000001064"/>
    </source>
</evidence>
<name>F0ZYH6_DICPU</name>
<dbReference type="PROSITE" id="PS50006">
    <property type="entry name" value="FHA_DOMAIN"/>
    <property type="match status" value="1"/>
</dbReference>
<feature type="domain" description="Protein kinase" evidence="13">
    <location>
        <begin position="213"/>
        <end position="473"/>
    </location>
</feature>
<dbReference type="PANTHER" id="PTHR24347">
    <property type="entry name" value="SERINE/THREONINE-PROTEIN KINASE"/>
    <property type="match status" value="1"/>
</dbReference>
<evidence type="ECO:0000256" key="1">
    <source>
        <dbReference type="ARBA" id="ARBA00012513"/>
    </source>
</evidence>
<dbReference type="GO" id="GO:0044773">
    <property type="term" value="P:mitotic DNA damage checkpoint signaling"/>
    <property type="evidence" value="ECO:0000318"/>
    <property type="project" value="GO_Central"/>
</dbReference>
<dbReference type="EMBL" id="GL871284">
    <property type="protein sequence ID" value="EGC31005.1"/>
    <property type="molecule type" value="Genomic_DNA"/>
</dbReference>
<sequence length="577" mass="64944">MSSLEGNPPIIETESSNNSQQEQPSTATGNNSNNNNGENSNENNEASNGNNNNNGNSNEDEKECSVMEDDTGNLKELENPQIKTIGTGDLWGKLVSLNPTYPSVEIRQNSIQIGRSLCANNDLVFSSPTVSGKHCKIYRDPTVSNNVVFVDDFSTNGTYINNEVIGKGSKILIESGCEISVIPRKGTEKISFIYQDCFEEQREIEQGGPQKKYNLRDVLGTGNFASVRLGVEKETGDKYAVKIIDKKKMSMTSKRKDSLMDEVNVLTKVHHQNIISIKEVFTTPKNLYLILELVTGGELFDRIVAEKKFSEDTCRYILKQLCDAVAYLHSNGIAHRDLKPENILMAKSESYLLKISDFGLSRALDEGNMKTMCGTPQYVAPEILTKGEREGYGKSVDIWSIGVILYILLCGFAPFGDPQAKDFFDKIKNGGFSFPSPYWDHISDDVKNLLKNLIKVDAEKRFTIEQTLNHPWFTNHEEKTKEFYDKDGLVYPKPLVNDDQQPMELNSNNNNNSQLVPEAKQSFEEQINNQKDVNNNNENNNNENNNNGNNNKKNLKKRHASESDDEDEEQQNKKLRS</sequence>
<dbReference type="EC" id="2.7.11.1" evidence="1"/>
<reference evidence="15" key="1">
    <citation type="journal article" date="2011" name="Genome Biol.">
        <title>Comparative genomics of the social amoebae Dictyostelium discoideum and Dictyostelium purpureum.</title>
        <authorList>
            <consortium name="US DOE Joint Genome Institute (JGI-PGF)"/>
            <person name="Sucgang R."/>
            <person name="Kuo A."/>
            <person name="Tian X."/>
            <person name="Salerno W."/>
            <person name="Parikh A."/>
            <person name="Feasley C.L."/>
            <person name="Dalin E."/>
            <person name="Tu H."/>
            <person name="Huang E."/>
            <person name="Barry K."/>
            <person name="Lindquist E."/>
            <person name="Shapiro H."/>
            <person name="Bruce D."/>
            <person name="Schmutz J."/>
            <person name="Salamov A."/>
            <person name="Fey P."/>
            <person name="Gaudet P."/>
            <person name="Anjard C."/>
            <person name="Babu M.M."/>
            <person name="Basu S."/>
            <person name="Bushmanova Y."/>
            <person name="van der Wel H."/>
            <person name="Katoh-Kurasawa M."/>
            <person name="Dinh C."/>
            <person name="Coutinho P.M."/>
            <person name="Saito T."/>
            <person name="Elias M."/>
            <person name="Schaap P."/>
            <person name="Kay R.R."/>
            <person name="Henrissat B."/>
            <person name="Eichinger L."/>
            <person name="Rivero F."/>
            <person name="Putnam N.H."/>
            <person name="West C.M."/>
            <person name="Loomis W.F."/>
            <person name="Chisholm R.L."/>
            <person name="Shaulsky G."/>
            <person name="Strassmann J.E."/>
            <person name="Queller D.C."/>
            <person name="Kuspa A."/>
            <person name="Grigoriev I.V."/>
        </authorList>
    </citation>
    <scope>NUCLEOTIDE SEQUENCE [LARGE SCALE GENOMIC DNA]</scope>
    <source>
        <strain evidence="15">QSDP1</strain>
    </source>
</reference>
<dbReference type="FunCoup" id="F0ZYH6">
    <property type="interactions" value="114"/>
</dbReference>
<evidence type="ECO:0000256" key="2">
    <source>
        <dbReference type="ARBA" id="ARBA00022527"/>
    </source>
</evidence>
<evidence type="ECO:0000256" key="7">
    <source>
        <dbReference type="ARBA" id="ARBA00047899"/>
    </source>
</evidence>
<dbReference type="GO" id="GO:0005634">
    <property type="term" value="C:nucleus"/>
    <property type="evidence" value="ECO:0000318"/>
    <property type="project" value="GO_Central"/>
</dbReference>
<keyword evidence="15" id="KW-1185">Reference proteome</keyword>
<dbReference type="Proteomes" id="UP000001064">
    <property type="component" value="Unassembled WGS sequence"/>
</dbReference>
<dbReference type="FunFam" id="3.30.200.20:FF:000470">
    <property type="entry name" value="Serine/threonine-protein kinase RAD53"/>
    <property type="match status" value="1"/>
</dbReference>
<feature type="compositionally biased region" description="Low complexity" evidence="11">
    <location>
        <begin position="14"/>
        <end position="57"/>
    </location>
</feature>
<keyword evidence="3" id="KW-0808">Transferase</keyword>
<keyword evidence="2" id="KW-0723">Serine/threonine-protein kinase</keyword>
<evidence type="ECO:0000256" key="4">
    <source>
        <dbReference type="ARBA" id="ARBA00022741"/>
    </source>
</evidence>
<dbReference type="OrthoDB" id="407410at2759"/>
<evidence type="ECO:0000256" key="6">
    <source>
        <dbReference type="ARBA" id="ARBA00022840"/>
    </source>
</evidence>
<dbReference type="Gene3D" id="2.60.200.20">
    <property type="match status" value="1"/>
</dbReference>
<feature type="domain" description="FHA" evidence="12">
    <location>
        <begin position="111"/>
        <end position="165"/>
    </location>
</feature>
<comment type="catalytic activity">
    <reaction evidence="7">
        <text>L-threonyl-[protein] + ATP = O-phospho-L-threonyl-[protein] + ADP + H(+)</text>
        <dbReference type="Rhea" id="RHEA:46608"/>
        <dbReference type="Rhea" id="RHEA-COMP:11060"/>
        <dbReference type="Rhea" id="RHEA-COMP:11605"/>
        <dbReference type="ChEBI" id="CHEBI:15378"/>
        <dbReference type="ChEBI" id="CHEBI:30013"/>
        <dbReference type="ChEBI" id="CHEBI:30616"/>
        <dbReference type="ChEBI" id="CHEBI:61977"/>
        <dbReference type="ChEBI" id="CHEBI:456216"/>
        <dbReference type="EC" id="2.7.11.1"/>
    </reaction>
</comment>
<dbReference type="Pfam" id="PF00498">
    <property type="entry name" value="FHA"/>
    <property type="match status" value="1"/>
</dbReference>
<dbReference type="Gene3D" id="1.10.510.10">
    <property type="entry name" value="Transferase(Phosphotransferase) domain 1"/>
    <property type="match status" value="1"/>
</dbReference>
<dbReference type="Gene3D" id="3.30.200.20">
    <property type="entry name" value="Phosphorylase Kinase, domain 1"/>
    <property type="match status" value="1"/>
</dbReference>
<dbReference type="InterPro" id="IPR011009">
    <property type="entry name" value="Kinase-like_dom_sf"/>
</dbReference>
<evidence type="ECO:0000313" key="14">
    <source>
        <dbReference type="EMBL" id="EGC31005.1"/>
    </source>
</evidence>
<dbReference type="PROSITE" id="PS50011">
    <property type="entry name" value="PROTEIN_KINASE_DOM"/>
    <property type="match status" value="1"/>
</dbReference>
<dbReference type="InterPro" id="IPR000719">
    <property type="entry name" value="Prot_kinase_dom"/>
</dbReference>
<dbReference type="Pfam" id="PF00069">
    <property type="entry name" value="Pkinase"/>
    <property type="match status" value="1"/>
</dbReference>
<dbReference type="KEGG" id="dpp:DICPUDRAFT_157188"/>
<feature type="region of interest" description="Disordered" evidence="11">
    <location>
        <begin position="1"/>
        <end position="75"/>
    </location>
</feature>
<dbReference type="InterPro" id="IPR008271">
    <property type="entry name" value="Ser/Thr_kinase_AS"/>
</dbReference>
<dbReference type="eggNOG" id="KOG0032">
    <property type="taxonomic scope" value="Eukaryota"/>
</dbReference>
<dbReference type="OMA" id="MLCAVQY"/>
<feature type="binding site" evidence="10">
    <location>
        <position position="242"/>
    </location>
    <ligand>
        <name>ATP</name>
        <dbReference type="ChEBI" id="CHEBI:30616"/>
    </ligand>
</feature>
<evidence type="ECO:0000259" key="12">
    <source>
        <dbReference type="PROSITE" id="PS50006"/>
    </source>
</evidence>
<proteinExistence type="inferred from homology"/>
<evidence type="ECO:0000259" key="13">
    <source>
        <dbReference type="PROSITE" id="PS50011"/>
    </source>
</evidence>
<dbReference type="InterPro" id="IPR008984">
    <property type="entry name" value="SMAD_FHA_dom_sf"/>
</dbReference>
<dbReference type="InterPro" id="IPR017441">
    <property type="entry name" value="Protein_kinase_ATP_BS"/>
</dbReference>
<evidence type="ECO:0000256" key="10">
    <source>
        <dbReference type="PROSITE-ProRule" id="PRU10141"/>
    </source>
</evidence>
<dbReference type="FunFam" id="1.10.510.10:FF:002644">
    <property type="entry name" value="Probable serine/threonine-protein kinase fhkC"/>
    <property type="match status" value="1"/>
</dbReference>
<keyword evidence="4 10" id="KW-0547">Nucleotide-binding</keyword>
<dbReference type="SUPFAM" id="SSF49879">
    <property type="entry name" value="SMAD/FHA domain"/>
    <property type="match status" value="1"/>
</dbReference>
<protein>
    <recommendedName>
        <fullName evidence="1">non-specific serine/threonine protein kinase</fullName>
        <ecNumber evidence="1">2.7.11.1</ecNumber>
    </recommendedName>
</protein>
<dbReference type="GeneID" id="10508274"/>
<feature type="region of interest" description="Disordered" evidence="11">
    <location>
        <begin position="492"/>
        <end position="514"/>
    </location>
</feature>
<dbReference type="GO" id="GO:0005524">
    <property type="term" value="F:ATP binding"/>
    <property type="evidence" value="ECO:0007669"/>
    <property type="project" value="UniProtKB-UniRule"/>
</dbReference>
<dbReference type="STRING" id="5786.F0ZYH6"/>
<dbReference type="SUPFAM" id="SSF56112">
    <property type="entry name" value="Protein kinase-like (PK-like)"/>
    <property type="match status" value="1"/>
</dbReference>
<feature type="compositionally biased region" description="Low complexity" evidence="11">
    <location>
        <begin position="531"/>
        <end position="552"/>
    </location>
</feature>